<dbReference type="RefSeq" id="WP_015234595.1">
    <property type="nucleotide sequence ID" value="NC_019793.1"/>
</dbReference>
<dbReference type="PATRIC" id="fig|937777.3.peg.711"/>
<dbReference type="AlphaFoldDB" id="K9ZZT8"/>
<reference evidence="8" key="1">
    <citation type="submission" date="2012-03" db="EMBL/GenBank/DDBJ databases">
        <title>Complete sequence of chromosome of Deinococcus peraridilitoris DSM 19664.</title>
        <authorList>
            <person name="Lucas S."/>
            <person name="Copeland A."/>
            <person name="Lapidus A."/>
            <person name="Glavina del Rio T."/>
            <person name="Dalin E."/>
            <person name="Tice H."/>
            <person name="Bruce D."/>
            <person name="Goodwin L."/>
            <person name="Pitluck S."/>
            <person name="Peters L."/>
            <person name="Mikhailova N."/>
            <person name="Lu M."/>
            <person name="Kyrpides N."/>
            <person name="Mavromatis K."/>
            <person name="Ivanova N."/>
            <person name="Brettin T."/>
            <person name="Detter J.C."/>
            <person name="Han C."/>
            <person name="Larimer F."/>
            <person name="Land M."/>
            <person name="Hauser L."/>
            <person name="Markowitz V."/>
            <person name="Cheng J.-F."/>
            <person name="Hugenholtz P."/>
            <person name="Woyke T."/>
            <person name="Wu D."/>
            <person name="Pukall R."/>
            <person name="Steenblock K."/>
            <person name="Brambilla E."/>
            <person name="Klenk H.-P."/>
            <person name="Eisen J.A."/>
        </authorList>
    </citation>
    <scope>NUCLEOTIDE SEQUENCE [LARGE SCALE GENOMIC DNA]</scope>
    <source>
        <strain evidence="8">DSM 19664 / LMG 22246 / CIP 109416 / KR-200</strain>
    </source>
</reference>
<dbReference type="OrthoDB" id="9801810at2"/>
<comment type="similarity">
    <text evidence="1">Belongs to the bacterial/plant glucose-1-phosphate adenylyltransferase family.</text>
</comment>
<dbReference type="Pfam" id="PF00483">
    <property type="entry name" value="NTP_transferase"/>
    <property type="match status" value="1"/>
</dbReference>
<dbReference type="PANTHER" id="PTHR43523">
    <property type="entry name" value="GLUCOSE-1-PHOSPHATE ADENYLYLTRANSFERASE-RELATED"/>
    <property type="match status" value="1"/>
</dbReference>
<organism evidence="7 8">
    <name type="scientific">Deinococcus peraridilitoris (strain DSM 19664 / LMG 22246 / CIP 109416 / KR-200)</name>
    <dbReference type="NCBI Taxonomy" id="937777"/>
    <lineage>
        <taxon>Bacteria</taxon>
        <taxon>Thermotogati</taxon>
        <taxon>Deinococcota</taxon>
        <taxon>Deinococci</taxon>
        <taxon>Deinococcales</taxon>
        <taxon>Deinococcaceae</taxon>
        <taxon>Deinococcus</taxon>
    </lineage>
</organism>
<dbReference type="HOGENOM" id="CLU_029499_14_1_0"/>
<dbReference type="GO" id="GO:0008878">
    <property type="term" value="F:glucose-1-phosphate adenylyltransferase activity"/>
    <property type="evidence" value="ECO:0007669"/>
    <property type="project" value="InterPro"/>
</dbReference>
<evidence type="ECO:0000259" key="5">
    <source>
        <dbReference type="Pfam" id="PF00483"/>
    </source>
</evidence>
<accession>K9ZZT8</accession>
<dbReference type="InterPro" id="IPR029044">
    <property type="entry name" value="Nucleotide-diphossugar_trans"/>
</dbReference>
<dbReference type="InterPro" id="IPR011831">
    <property type="entry name" value="ADP-Glc_PPase"/>
</dbReference>
<dbReference type="InterPro" id="IPR011004">
    <property type="entry name" value="Trimer_LpxA-like_sf"/>
</dbReference>
<dbReference type="InterPro" id="IPR005835">
    <property type="entry name" value="NTP_transferase_dom"/>
</dbReference>
<dbReference type="Pfam" id="PF24894">
    <property type="entry name" value="Hexapep_GlmU"/>
    <property type="match status" value="1"/>
</dbReference>
<keyword evidence="8" id="KW-1185">Reference proteome</keyword>
<dbReference type="eggNOG" id="COG0448">
    <property type="taxonomic scope" value="Bacteria"/>
</dbReference>
<dbReference type="STRING" id="937777.Deipe_0706"/>
<dbReference type="InterPro" id="IPR056818">
    <property type="entry name" value="GlmU/GlgC-like_hexapep"/>
</dbReference>
<dbReference type="Proteomes" id="UP000010467">
    <property type="component" value="Chromosome"/>
</dbReference>
<evidence type="ECO:0000256" key="1">
    <source>
        <dbReference type="ARBA" id="ARBA00010443"/>
    </source>
</evidence>
<feature type="domain" description="Glucose-1-phosphate adenylyltransferase/Bifunctional protein GlmU-like C-terminal hexapeptide" evidence="6">
    <location>
        <begin position="302"/>
        <end position="372"/>
    </location>
</feature>
<keyword evidence="3" id="KW-0548">Nucleotidyltransferase</keyword>
<dbReference type="KEGG" id="dpd:Deipe_0706"/>
<evidence type="ECO:0000313" key="8">
    <source>
        <dbReference type="Proteomes" id="UP000010467"/>
    </source>
</evidence>
<dbReference type="PANTHER" id="PTHR43523:SF2">
    <property type="entry name" value="GLUCOSE-1-PHOSPHATE ADENYLYLTRANSFERASE"/>
    <property type="match status" value="1"/>
</dbReference>
<evidence type="ECO:0000259" key="6">
    <source>
        <dbReference type="Pfam" id="PF24894"/>
    </source>
</evidence>
<name>K9ZZT8_DEIPD</name>
<protein>
    <submittedName>
        <fullName evidence="7">ADP-glucose pyrophosphorylase</fullName>
    </submittedName>
</protein>
<dbReference type="Gene3D" id="2.160.10.10">
    <property type="entry name" value="Hexapeptide repeat proteins"/>
    <property type="match status" value="1"/>
</dbReference>
<dbReference type="CDD" id="cd02508">
    <property type="entry name" value="ADP_Glucose_PP"/>
    <property type="match status" value="1"/>
</dbReference>
<sequence>MKTRMAGQTVLTLILAGGKGKRMGVLTEGRAKPVMPFAGVYRLIDFALSNCAHSGLSDVWVLEQYELHSLNDHLSSGRPWDLDRTHGGLQVLPPYQGQDDQNEQGSEGEAFAHGNAHALFLNRHLIREFAPDVVLVLSADHVYLLDYAEVVQRHLQTRASVTMVTTQVPVGETAHRFGNVTVNGEGRVTGFAYKPEEPISDLVTTEVFVYDATTLLDRLEELARRHGDLQDFGDELLPDLVQGGRAFAHRFEGYWRDVGTPQAYWEAHMQLVDGEIPSLDAPSWPLLTFGVPRAPARIEGSARIIASLLSPGSRVAGHVERSVLAPGVVIEAGASVHESVLLSGTVVRVGARVERAIVDEDCEIGAGAVVGGSGELTLVGQGAQIKANSHIEPGQSLPARERFAKLQTFKGH</sequence>
<gene>
    <name evidence="7" type="ordered locus">Deipe_0706</name>
</gene>
<keyword evidence="4" id="KW-0320">Glycogen biosynthesis</keyword>
<evidence type="ECO:0000313" key="7">
    <source>
        <dbReference type="EMBL" id="AFZ66285.1"/>
    </source>
</evidence>
<dbReference type="Gene3D" id="3.90.550.10">
    <property type="entry name" value="Spore Coat Polysaccharide Biosynthesis Protein SpsA, Chain A"/>
    <property type="match status" value="1"/>
</dbReference>
<dbReference type="GO" id="GO:0005978">
    <property type="term" value="P:glycogen biosynthetic process"/>
    <property type="evidence" value="ECO:0007669"/>
    <property type="project" value="UniProtKB-KW"/>
</dbReference>
<feature type="domain" description="Nucleotidyl transferase" evidence="5">
    <location>
        <begin position="12"/>
        <end position="272"/>
    </location>
</feature>
<evidence type="ECO:0000256" key="2">
    <source>
        <dbReference type="ARBA" id="ARBA00022679"/>
    </source>
</evidence>
<dbReference type="SUPFAM" id="SSF51161">
    <property type="entry name" value="Trimeric LpxA-like enzymes"/>
    <property type="match status" value="1"/>
</dbReference>
<evidence type="ECO:0000256" key="3">
    <source>
        <dbReference type="ARBA" id="ARBA00022695"/>
    </source>
</evidence>
<proteinExistence type="inferred from homology"/>
<dbReference type="EMBL" id="CP003382">
    <property type="protein sequence ID" value="AFZ66285.1"/>
    <property type="molecule type" value="Genomic_DNA"/>
</dbReference>
<keyword evidence="2" id="KW-0808">Transferase</keyword>
<dbReference type="SUPFAM" id="SSF53448">
    <property type="entry name" value="Nucleotide-diphospho-sugar transferases"/>
    <property type="match status" value="1"/>
</dbReference>
<evidence type="ECO:0000256" key="4">
    <source>
        <dbReference type="ARBA" id="ARBA00023056"/>
    </source>
</evidence>